<reference evidence="3 4" key="1">
    <citation type="submission" date="2021-02" db="EMBL/GenBank/DDBJ databases">
        <title>Genome assembly of Pseudopithomyces chartarum.</title>
        <authorList>
            <person name="Jauregui R."/>
            <person name="Singh J."/>
            <person name="Voisey C."/>
        </authorList>
    </citation>
    <scope>NUCLEOTIDE SEQUENCE [LARGE SCALE GENOMIC DNA]</scope>
    <source>
        <strain evidence="3 4">AGR01</strain>
    </source>
</reference>
<evidence type="ECO:0000256" key="2">
    <source>
        <dbReference type="SAM" id="MobiDB-lite"/>
    </source>
</evidence>
<evidence type="ECO:0000313" key="3">
    <source>
        <dbReference type="EMBL" id="KAK3215481.1"/>
    </source>
</evidence>
<feature type="region of interest" description="Disordered" evidence="2">
    <location>
        <begin position="189"/>
        <end position="292"/>
    </location>
</feature>
<feature type="region of interest" description="Disordered" evidence="2">
    <location>
        <begin position="451"/>
        <end position="490"/>
    </location>
</feature>
<name>A0AAN6RLJ4_9PLEO</name>
<proteinExistence type="predicted"/>
<feature type="compositionally biased region" description="Polar residues" evidence="2">
    <location>
        <begin position="476"/>
        <end position="490"/>
    </location>
</feature>
<evidence type="ECO:0000313" key="4">
    <source>
        <dbReference type="Proteomes" id="UP001280581"/>
    </source>
</evidence>
<keyword evidence="1" id="KW-0175">Coiled coil</keyword>
<feature type="region of interest" description="Disordered" evidence="2">
    <location>
        <begin position="38"/>
        <end position="59"/>
    </location>
</feature>
<keyword evidence="4" id="KW-1185">Reference proteome</keyword>
<dbReference type="EMBL" id="WVTA01000002">
    <property type="protein sequence ID" value="KAK3215481.1"/>
    <property type="molecule type" value="Genomic_DNA"/>
</dbReference>
<feature type="compositionally biased region" description="Basic and acidic residues" evidence="2">
    <location>
        <begin position="189"/>
        <end position="206"/>
    </location>
</feature>
<comment type="caution">
    <text evidence="3">The sequence shown here is derived from an EMBL/GenBank/DDBJ whole genome shotgun (WGS) entry which is preliminary data.</text>
</comment>
<feature type="region of interest" description="Disordered" evidence="2">
    <location>
        <begin position="93"/>
        <end position="177"/>
    </location>
</feature>
<feature type="compositionally biased region" description="Basic and acidic residues" evidence="2">
    <location>
        <begin position="248"/>
        <end position="274"/>
    </location>
</feature>
<sequence length="759" mass="83966">MPPSPSGSGPPGQFDLDNLDLDNFDFANFDALEATIHRQDTEADVAPPDVQAPQDVEASENFTAPVHEESTIDLDGNTNVTTAQLMNLFPEWRNDADIDVNEAPTPQAPPQQEDTSIENQDDEAKLQTLREQNRILNERAAARYAEERRQKAEKERAELKERKQKMEAEQKAKQDALRARIARARELEERARKAKELEEEQERRTSAEAFRTLQGTRAGSPQTPPQPRSILKSPQTDRNSPGTKRRRNSPDDSRVRFETGKSLKKVRVFDKDKPVTPPKPVRPQNDTETMEVDPTAQSYELPHNDYEVMESTEFPQMTAPTMAPERPQSTAPAIVTQPPQLTAPTTMSQSRQGAHTSVAVPARNHRGNVVDPINRPQLDALGAAIPGGPNPLILEYVPTFARSVGFAAGGAIRSVFGRDFMYTPQMTSGSNPPSVGYSPYAARPGFTPSFVGNSPYATNQGTATHDSAQLGHPDTAPQSSSGSTGSNHVPQQLQWQNFTPTDHIAAPLRIPPHRQSASSSAPRNQRLSDNVSAASRAAYLPIAQAVRGGFPGAPPPFQRIPPPPLQFEIDKTIPTCEKCCSLHKRCNHKKKSAVPRTRQPSDQVCDDCRFNKRRCTHNGATPTQTNLLSADVPSTHPYPLSAGVLAKEKRRASQKFTRKHPGFKCDNCRRLKQTCTHDDPSLLSHQMSDGDLMQSVTDFRAQIRAIRETHTSLGISQDNDALNRRRRDLEGRIAALEEIVNRMLAELAQRGFVMASTQN</sequence>
<dbReference type="Proteomes" id="UP001280581">
    <property type="component" value="Unassembled WGS sequence"/>
</dbReference>
<feature type="coiled-coil region" evidence="1">
    <location>
        <begin position="719"/>
        <end position="746"/>
    </location>
</feature>
<accession>A0AAN6RLJ4</accession>
<protein>
    <recommendedName>
        <fullName evidence="5">Zn(2)-C6 fungal-type domain-containing protein</fullName>
    </recommendedName>
</protein>
<dbReference type="AlphaFoldDB" id="A0AAN6RLJ4"/>
<feature type="compositionally biased region" description="Polar residues" evidence="2">
    <location>
        <begin position="451"/>
        <end position="467"/>
    </location>
</feature>
<evidence type="ECO:0008006" key="5">
    <source>
        <dbReference type="Google" id="ProtNLM"/>
    </source>
</evidence>
<feature type="compositionally biased region" description="Basic and acidic residues" evidence="2">
    <location>
        <begin position="131"/>
        <end position="177"/>
    </location>
</feature>
<feature type="compositionally biased region" description="Polar residues" evidence="2">
    <location>
        <begin position="232"/>
        <end position="242"/>
    </location>
</feature>
<organism evidence="3 4">
    <name type="scientific">Pseudopithomyces chartarum</name>
    <dbReference type="NCBI Taxonomy" id="1892770"/>
    <lineage>
        <taxon>Eukaryota</taxon>
        <taxon>Fungi</taxon>
        <taxon>Dikarya</taxon>
        <taxon>Ascomycota</taxon>
        <taxon>Pezizomycotina</taxon>
        <taxon>Dothideomycetes</taxon>
        <taxon>Pleosporomycetidae</taxon>
        <taxon>Pleosporales</taxon>
        <taxon>Massarineae</taxon>
        <taxon>Didymosphaeriaceae</taxon>
        <taxon>Pseudopithomyces</taxon>
    </lineage>
</organism>
<gene>
    <name evidence="3" type="ORF">GRF29_8g104411</name>
</gene>
<evidence type="ECO:0000256" key="1">
    <source>
        <dbReference type="SAM" id="Coils"/>
    </source>
</evidence>